<comment type="caution">
    <text evidence="16">The sequence shown here is derived from an EMBL/GenBank/DDBJ whole genome shotgun (WGS) entry which is preliminary data.</text>
</comment>
<evidence type="ECO:0000256" key="13">
    <source>
        <dbReference type="ARBA" id="ARBA00023273"/>
    </source>
</evidence>
<dbReference type="GO" id="GO:2001224">
    <property type="term" value="P:positive regulation of neuron migration"/>
    <property type="evidence" value="ECO:0007669"/>
    <property type="project" value="TreeGrafter"/>
</dbReference>
<dbReference type="PANTHER" id="PTHR46606:SF3">
    <property type="entry name" value="SHOOTIN-1"/>
    <property type="match status" value="1"/>
</dbReference>
<feature type="region of interest" description="Disordered" evidence="15">
    <location>
        <begin position="352"/>
        <end position="376"/>
    </location>
</feature>
<evidence type="ECO:0000256" key="10">
    <source>
        <dbReference type="ARBA" id="ARBA00022490"/>
    </source>
</evidence>
<dbReference type="GO" id="GO:0005737">
    <property type="term" value="C:cytoplasm"/>
    <property type="evidence" value="ECO:0007669"/>
    <property type="project" value="TreeGrafter"/>
</dbReference>
<proteinExistence type="inferred from homology"/>
<dbReference type="GO" id="GO:0043204">
    <property type="term" value="C:perikaryon"/>
    <property type="evidence" value="ECO:0007669"/>
    <property type="project" value="UniProtKB-SubCell"/>
</dbReference>
<evidence type="ECO:0000256" key="6">
    <source>
        <dbReference type="ARBA" id="ARBA00004624"/>
    </source>
</evidence>
<evidence type="ECO:0000256" key="4">
    <source>
        <dbReference type="ARBA" id="ARBA00004489"/>
    </source>
</evidence>
<evidence type="ECO:0000256" key="15">
    <source>
        <dbReference type="SAM" id="MobiDB-lite"/>
    </source>
</evidence>
<dbReference type="GO" id="GO:0048812">
    <property type="term" value="P:neuron projection morphogenesis"/>
    <property type="evidence" value="ECO:0007669"/>
    <property type="project" value="TreeGrafter"/>
</dbReference>
<name>A0AAN8Q6U5_9TELE</name>
<dbReference type="GO" id="GO:0030175">
    <property type="term" value="C:filopodium"/>
    <property type="evidence" value="ECO:0007669"/>
    <property type="project" value="UniProtKB-SubCell"/>
</dbReference>
<dbReference type="Proteomes" id="UP001356427">
    <property type="component" value="Unassembled WGS sequence"/>
</dbReference>
<feature type="region of interest" description="Disordered" evidence="15">
    <location>
        <begin position="488"/>
        <end position="512"/>
    </location>
</feature>
<evidence type="ECO:0000256" key="1">
    <source>
        <dbReference type="ARBA" id="ARBA00004245"/>
    </source>
</evidence>
<gene>
    <name evidence="16" type="ORF">J4Q44_G00358950</name>
</gene>
<dbReference type="GO" id="GO:0030027">
    <property type="term" value="C:lamellipodium"/>
    <property type="evidence" value="ECO:0007669"/>
    <property type="project" value="UniProtKB-SubCell"/>
</dbReference>
<evidence type="ECO:0000256" key="5">
    <source>
        <dbReference type="ARBA" id="ARBA00004510"/>
    </source>
</evidence>
<evidence type="ECO:0000256" key="8">
    <source>
        <dbReference type="ARBA" id="ARBA00017666"/>
    </source>
</evidence>
<evidence type="ECO:0000256" key="9">
    <source>
        <dbReference type="ARBA" id="ARBA00022473"/>
    </source>
</evidence>
<comment type="similarity">
    <text evidence="7">Belongs to the shootin family.</text>
</comment>
<comment type="subcellular location">
    <subcellularLocation>
        <location evidence="4">Cell projection</location>
        <location evidence="4">Axon</location>
    </subcellularLocation>
    <subcellularLocation>
        <location evidence="3">Cell projection</location>
        <location evidence="3">Filopodium</location>
    </subcellularLocation>
    <subcellularLocation>
        <location evidence="6">Cell projection</location>
        <location evidence="6">Growth cone</location>
    </subcellularLocation>
    <subcellularLocation>
        <location evidence="5">Cell projection</location>
        <location evidence="5">Lamellipodium</location>
    </subcellularLocation>
    <subcellularLocation>
        <location evidence="1">Cytoplasm</location>
        <location evidence="1">Cytoskeleton</location>
    </subcellularLocation>
    <subcellularLocation>
        <location evidence="2">Perikaryon</location>
    </subcellularLocation>
</comment>
<feature type="coiled-coil region" evidence="14">
    <location>
        <begin position="24"/>
        <end position="100"/>
    </location>
</feature>
<feature type="coiled-coil region" evidence="14">
    <location>
        <begin position="283"/>
        <end position="347"/>
    </location>
</feature>
<keyword evidence="12" id="KW-0206">Cytoskeleton</keyword>
<evidence type="ECO:0000313" key="17">
    <source>
        <dbReference type="Proteomes" id="UP001356427"/>
    </source>
</evidence>
<dbReference type="InterPro" id="IPR024849">
    <property type="entry name" value="Shootin-1"/>
</dbReference>
<dbReference type="GO" id="GO:0044295">
    <property type="term" value="C:axonal growth cone"/>
    <property type="evidence" value="ECO:0007669"/>
    <property type="project" value="TreeGrafter"/>
</dbReference>
<feature type="compositionally biased region" description="Acidic residues" evidence="15">
    <location>
        <begin position="120"/>
        <end position="130"/>
    </location>
</feature>
<keyword evidence="17" id="KW-1185">Reference proteome</keyword>
<feature type="coiled-coil region" evidence="14">
    <location>
        <begin position="147"/>
        <end position="185"/>
    </location>
</feature>
<evidence type="ECO:0000256" key="3">
    <source>
        <dbReference type="ARBA" id="ARBA00004486"/>
    </source>
</evidence>
<protein>
    <recommendedName>
        <fullName evidence="8">Shootin-1</fullName>
    </recommendedName>
</protein>
<evidence type="ECO:0000256" key="12">
    <source>
        <dbReference type="ARBA" id="ARBA00023212"/>
    </source>
</evidence>
<keyword evidence="11 14" id="KW-0175">Coiled coil</keyword>
<keyword evidence="10" id="KW-0963">Cytoplasm</keyword>
<dbReference type="GO" id="GO:0005856">
    <property type="term" value="C:cytoskeleton"/>
    <property type="evidence" value="ECO:0007669"/>
    <property type="project" value="UniProtKB-SubCell"/>
</dbReference>
<dbReference type="AlphaFoldDB" id="A0AAN8Q6U5"/>
<reference evidence="16 17" key="1">
    <citation type="submission" date="2021-04" db="EMBL/GenBank/DDBJ databases">
        <authorList>
            <person name="De Guttry C."/>
            <person name="Zahm M."/>
            <person name="Klopp C."/>
            <person name="Cabau C."/>
            <person name="Louis A."/>
            <person name="Berthelot C."/>
            <person name="Parey E."/>
            <person name="Roest Crollius H."/>
            <person name="Montfort J."/>
            <person name="Robinson-Rechavi M."/>
            <person name="Bucao C."/>
            <person name="Bouchez O."/>
            <person name="Gislard M."/>
            <person name="Lluch J."/>
            <person name="Milhes M."/>
            <person name="Lampietro C."/>
            <person name="Lopez Roques C."/>
            <person name="Donnadieu C."/>
            <person name="Braasch I."/>
            <person name="Desvignes T."/>
            <person name="Postlethwait J."/>
            <person name="Bobe J."/>
            <person name="Wedekind C."/>
            <person name="Guiguen Y."/>
        </authorList>
    </citation>
    <scope>NUCLEOTIDE SEQUENCE [LARGE SCALE GENOMIC DNA]</scope>
    <source>
        <strain evidence="16">Cs_M1</strain>
        <tissue evidence="16">Blood</tissue>
    </source>
</reference>
<evidence type="ECO:0000256" key="2">
    <source>
        <dbReference type="ARBA" id="ARBA00004484"/>
    </source>
</evidence>
<evidence type="ECO:0000313" key="16">
    <source>
        <dbReference type="EMBL" id="KAK6293569.1"/>
    </source>
</evidence>
<feature type="compositionally biased region" description="Pro residues" evidence="15">
    <location>
        <begin position="355"/>
        <end position="373"/>
    </location>
</feature>
<feature type="region of interest" description="Disordered" evidence="15">
    <location>
        <begin position="118"/>
        <end position="142"/>
    </location>
</feature>
<evidence type="ECO:0000256" key="7">
    <source>
        <dbReference type="ARBA" id="ARBA00010041"/>
    </source>
</evidence>
<dbReference type="EMBL" id="JAGTTL010000036">
    <property type="protein sequence ID" value="KAK6293569.1"/>
    <property type="molecule type" value="Genomic_DNA"/>
</dbReference>
<keyword evidence="9" id="KW-0217">Developmental protein</keyword>
<sequence>MAAPDELYKMKLITELSNQAVHEYEGLQRQHERDTMECQRMQAERDEAVKRLEEFQKVSHMVIEEVNSIQENLDIERTCRQSVEALASKLNRQNRSLKRKSMLYLAHLGPETIAEISLKDEEEEEEEESGDTQVEKECSSAHCQSTITELKNKLELTLEEKKQAAIDHEATREELRDIREELLTEKHDNMVLIAETVRQKKLLAKYNRVSLFAVEEYEALQENLDLERDLRAEAEKFAREMLVEQKKLNRQSQIVLKSSSPSEALQAALSDVTRLTQVLETQRLEHQQQMKVIEEQLRGSELQKEVVALQRKLELLAEERREHEERCSKAKVEAKDLKFTVEELQKKLQALSNPLPAPAPPPPPPPPPPPAPLTNPLSSLLLMIRKKKDISRDIPLVVQDSAKEPEMDIRQQAVDEMMQRIKRGVHLRPVGQAPNKTKPVQRERVPSNSAIQELKGILDTFKRPSPHLKVGSPSTNTESELERVLQRRRSAFQTSQESCSPSSPRPFPSSVLDVTRHPRALDDRPAPVNAAVSSLVKERRPQSTKPVWCPNCTTQGWGVMNYMWFN</sequence>
<dbReference type="PANTHER" id="PTHR46606">
    <property type="entry name" value="SHOOTIN-1"/>
    <property type="match status" value="1"/>
</dbReference>
<keyword evidence="13" id="KW-0966">Cell projection</keyword>
<organism evidence="16 17">
    <name type="scientific">Coregonus suidteri</name>
    <dbReference type="NCBI Taxonomy" id="861788"/>
    <lineage>
        <taxon>Eukaryota</taxon>
        <taxon>Metazoa</taxon>
        <taxon>Chordata</taxon>
        <taxon>Craniata</taxon>
        <taxon>Vertebrata</taxon>
        <taxon>Euteleostomi</taxon>
        <taxon>Actinopterygii</taxon>
        <taxon>Neopterygii</taxon>
        <taxon>Teleostei</taxon>
        <taxon>Protacanthopterygii</taxon>
        <taxon>Salmoniformes</taxon>
        <taxon>Salmonidae</taxon>
        <taxon>Coregoninae</taxon>
        <taxon>Coregonus</taxon>
    </lineage>
</organism>
<evidence type="ECO:0000256" key="14">
    <source>
        <dbReference type="SAM" id="Coils"/>
    </source>
</evidence>
<evidence type="ECO:0000256" key="11">
    <source>
        <dbReference type="ARBA" id="ARBA00023054"/>
    </source>
</evidence>
<accession>A0AAN8Q6U5</accession>